<dbReference type="GO" id="GO:0005886">
    <property type="term" value="C:plasma membrane"/>
    <property type="evidence" value="ECO:0007669"/>
    <property type="project" value="UniProtKB-SubCell"/>
</dbReference>
<dbReference type="GO" id="GO:0003755">
    <property type="term" value="F:peptidyl-prolyl cis-trans isomerase activity"/>
    <property type="evidence" value="ECO:0007669"/>
    <property type="project" value="UniProtKB-KW"/>
</dbReference>
<evidence type="ECO:0000256" key="4">
    <source>
        <dbReference type="ARBA" id="ARBA00022692"/>
    </source>
</evidence>
<evidence type="ECO:0000256" key="9">
    <source>
        <dbReference type="ARBA" id="ARBA00040743"/>
    </source>
</evidence>
<dbReference type="AlphaFoldDB" id="A0A2A5BB99"/>
<evidence type="ECO:0000256" key="2">
    <source>
        <dbReference type="ARBA" id="ARBA00022475"/>
    </source>
</evidence>
<dbReference type="PROSITE" id="PS50198">
    <property type="entry name" value="PPIC_PPIASE_2"/>
    <property type="match status" value="1"/>
</dbReference>
<organism evidence="14 15">
    <name type="scientific">SAR86 cluster bacterium</name>
    <dbReference type="NCBI Taxonomy" id="2030880"/>
    <lineage>
        <taxon>Bacteria</taxon>
        <taxon>Pseudomonadati</taxon>
        <taxon>Pseudomonadota</taxon>
        <taxon>Gammaproteobacteria</taxon>
        <taxon>SAR86 cluster</taxon>
    </lineage>
</organism>
<comment type="subcellular location">
    <subcellularLocation>
        <location evidence="1">Cell inner membrane</location>
        <topology evidence="1">Single-pass type II membrane protein</topology>
        <orientation evidence="1">Periplasmic side</orientation>
    </subcellularLocation>
</comment>
<dbReference type="InterPro" id="IPR046357">
    <property type="entry name" value="PPIase_dom_sf"/>
</dbReference>
<dbReference type="SUPFAM" id="SSF109998">
    <property type="entry name" value="Triger factor/SurA peptide-binding domain-like"/>
    <property type="match status" value="1"/>
</dbReference>
<evidence type="ECO:0000256" key="6">
    <source>
        <dbReference type="ARBA" id="ARBA00023136"/>
    </source>
</evidence>
<keyword evidence="5 12" id="KW-1133">Transmembrane helix</keyword>
<name>A0A2A5BB99_9GAMM</name>
<sequence>MLQDIRDNSQGVIAKVIIGFIVAIFALFGVDSIIGGFTTSPPVAEINGEEITDAQLQASVQSLLNSLGGGLESLDQSLLEQVALGQIIEEVILRQSAQRASMSISSDRLDRNIITNPQFQINGVFDSDLAVRTMASQGYSVPLYRETIKRQMMLSQVASAYTSSGFVIESELSRMAELSAQTRDFRYISIPLGVRTLDTAISDEEIQAYYDENQSNFTEDEAVIVRYVLLDKDVIAEEIEVDESELLAKFEEEKGAFEGSAEKRASHILFEVGANLSQDAALQLASDSIERLNAGEEFAAIALELSSDTGSAANGGDIGYTDGNAFPDAVESALETLALNEISGPVVSEFGVHILKLTEDSENVFQTFDEVSARMERELKNSRVEAIYAERLGDLSNLAFETGDLETISQELNLVILESDAFGRVGGRGIFANSSVIAQAFAEEVLLEGNNSDVVELGASQAVVLSMLEFSEESLMPVEDVEPEIAVLLRTRMERDAVQTLGDELLTAVEAEAGLEELLTENELEWITLDDASRGSVMVNGQILSRVFAMSLLENSESTYDNISLDNGTFVLVELNQINVGTLDSMDDAERQGMTTAMIADSGNSDFQAFMTNLQETADIQSSVNEETF</sequence>
<keyword evidence="11" id="KW-0413">Isomerase</keyword>
<evidence type="ECO:0000256" key="5">
    <source>
        <dbReference type="ARBA" id="ARBA00022989"/>
    </source>
</evidence>
<evidence type="ECO:0000256" key="3">
    <source>
        <dbReference type="ARBA" id="ARBA00022519"/>
    </source>
</evidence>
<keyword evidence="3" id="KW-0997">Cell inner membrane</keyword>
<dbReference type="InterPro" id="IPR000297">
    <property type="entry name" value="PPIase_PpiC"/>
</dbReference>
<dbReference type="Gene3D" id="3.10.50.40">
    <property type="match status" value="1"/>
</dbReference>
<evidence type="ECO:0000256" key="1">
    <source>
        <dbReference type="ARBA" id="ARBA00004382"/>
    </source>
</evidence>
<evidence type="ECO:0000313" key="14">
    <source>
        <dbReference type="EMBL" id="PCJ28428.1"/>
    </source>
</evidence>
<keyword evidence="6 12" id="KW-0472">Membrane</keyword>
<dbReference type="Gene3D" id="1.10.4030.10">
    <property type="entry name" value="Porin chaperone SurA, peptide-binding domain"/>
    <property type="match status" value="1"/>
</dbReference>
<dbReference type="Pfam" id="PF00639">
    <property type="entry name" value="Rotamase"/>
    <property type="match status" value="1"/>
</dbReference>
<feature type="domain" description="PpiC" evidence="13">
    <location>
        <begin position="260"/>
        <end position="359"/>
    </location>
</feature>
<comment type="similarity">
    <text evidence="8">Belongs to the PpiD chaperone family.</text>
</comment>
<dbReference type="Proteomes" id="UP000218327">
    <property type="component" value="Unassembled WGS sequence"/>
</dbReference>
<reference evidence="15" key="1">
    <citation type="submission" date="2017-08" db="EMBL/GenBank/DDBJ databases">
        <title>A dynamic microbial community with high functional redundancy inhabits the cold, oxic subseafloor aquifer.</title>
        <authorList>
            <person name="Tully B.J."/>
            <person name="Wheat C.G."/>
            <person name="Glazer B.T."/>
            <person name="Huber J.A."/>
        </authorList>
    </citation>
    <scope>NUCLEOTIDE SEQUENCE [LARGE SCALE GENOMIC DNA]</scope>
</reference>
<evidence type="ECO:0000256" key="12">
    <source>
        <dbReference type="SAM" id="Phobius"/>
    </source>
</evidence>
<dbReference type="Pfam" id="PF13624">
    <property type="entry name" value="SurA_N_3"/>
    <property type="match status" value="1"/>
</dbReference>
<evidence type="ECO:0000256" key="10">
    <source>
        <dbReference type="ARBA" id="ARBA00042775"/>
    </source>
</evidence>
<dbReference type="PANTHER" id="PTHR47529">
    <property type="entry name" value="PEPTIDYL-PROLYL CIS-TRANS ISOMERASE D"/>
    <property type="match status" value="1"/>
</dbReference>
<dbReference type="SUPFAM" id="SSF54534">
    <property type="entry name" value="FKBP-like"/>
    <property type="match status" value="1"/>
</dbReference>
<dbReference type="InterPro" id="IPR052029">
    <property type="entry name" value="PpiD_chaperone"/>
</dbReference>
<feature type="transmembrane region" description="Helical" evidence="12">
    <location>
        <begin position="12"/>
        <end position="30"/>
    </location>
</feature>
<comment type="caution">
    <text evidence="14">The sequence shown here is derived from an EMBL/GenBank/DDBJ whole genome shotgun (WGS) entry which is preliminary data.</text>
</comment>
<keyword evidence="11" id="KW-0697">Rotamase</keyword>
<evidence type="ECO:0000256" key="7">
    <source>
        <dbReference type="ARBA" id="ARBA00023186"/>
    </source>
</evidence>
<accession>A0A2A5BB99</accession>
<evidence type="ECO:0000256" key="8">
    <source>
        <dbReference type="ARBA" id="ARBA00038408"/>
    </source>
</evidence>
<dbReference type="PANTHER" id="PTHR47529:SF1">
    <property type="entry name" value="PERIPLASMIC CHAPERONE PPID"/>
    <property type="match status" value="1"/>
</dbReference>
<proteinExistence type="inferred from homology"/>
<dbReference type="EMBL" id="NVVJ01000002">
    <property type="protein sequence ID" value="PCJ28428.1"/>
    <property type="molecule type" value="Genomic_DNA"/>
</dbReference>
<keyword evidence="4 12" id="KW-0812">Transmembrane</keyword>
<gene>
    <name evidence="14" type="ORF">COA96_00875</name>
</gene>
<protein>
    <recommendedName>
        <fullName evidence="9">Periplasmic chaperone PpiD</fullName>
    </recommendedName>
    <alternativeName>
        <fullName evidence="10">Periplasmic folding chaperone</fullName>
    </alternativeName>
</protein>
<dbReference type="InterPro" id="IPR027304">
    <property type="entry name" value="Trigger_fact/SurA_dom_sf"/>
</dbReference>
<keyword evidence="7" id="KW-0143">Chaperone</keyword>
<evidence type="ECO:0000259" key="13">
    <source>
        <dbReference type="PROSITE" id="PS50198"/>
    </source>
</evidence>
<keyword evidence="2" id="KW-1003">Cell membrane</keyword>
<evidence type="ECO:0000256" key="11">
    <source>
        <dbReference type="PROSITE-ProRule" id="PRU00278"/>
    </source>
</evidence>
<evidence type="ECO:0000313" key="15">
    <source>
        <dbReference type="Proteomes" id="UP000218327"/>
    </source>
</evidence>